<dbReference type="OrthoDB" id="9804504at2"/>
<dbReference type="InterPro" id="IPR015191">
    <property type="entry name" value="SelB_WHD4"/>
</dbReference>
<dbReference type="Gene3D" id="1.10.10.10">
    <property type="entry name" value="Winged helix-like DNA-binding domain superfamily/Winged helix DNA-binding domain"/>
    <property type="match status" value="1"/>
</dbReference>
<dbReference type="InterPro" id="IPR027417">
    <property type="entry name" value="P-loop_NTPase"/>
</dbReference>
<dbReference type="GO" id="GO:0001514">
    <property type="term" value="P:selenocysteine incorporation"/>
    <property type="evidence" value="ECO:0007669"/>
    <property type="project" value="InterPro"/>
</dbReference>
<accession>A0A5N1GP19</accession>
<dbReference type="SUPFAM" id="SSF46785">
    <property type="entry name" value="Winged helix' DNA-binding domain"/>
    <property type="match status" value="2"/>
</dbReference>
<keyword evidence="5" id="KW-0648">Protein biosynthesis</keyword>
<gene>
    <name evidence="10" type="primary">selB</name>
    <name evidence="10" type="ORF">F6I03_02025</name>
</gene>
<evidence type="ECO:0000256" key="6">
    <source>
        <dbReference type="ARBA" id="ARBA00023134"/>
    </source>
</evidence>
<dbReference type="InterPro" id="IPR036390">
    <property type="entry name" value="WH_DNA-bd_sf"/>
</dbReference>
<dbReference type="SUPFAM" id="SSF50465">
    <property type="entry name" value="EF-Tu/eEF-1alpha/eIF2-gamma C-terminal domain"/>
    <property type="match status" value="1"/>
</dbReference>
<dbReference type="GO" id="GO:0003723">
    <property type="term" value="F:RNA binding"/>
    <property type="evidence" value="ECO:0007669"/>
    <property type="project" value="InterPro"/>
</dbReference>
<dbReference type="PANTHER" id="PTHR43721">
    <property type="entry name" value="ELONGATION FACTOR TU-RELATED"/>
    <property type="match status" value="1"/>
</dbReference>
<comment type="caution">
    <text evidence="10">The sequence shown here is derived from an EMBL/GenBank/DDBJ whole genome shotgun (WGS) entry which is preliminary data.</text>
</comment>
<sequence>MEKFVMGTAGHIDHGKTTLIKALTGIETDTTDEEKKRGLSINLGFAYMDLANGERLGIVDVPGHERFIKNMVAGVSGIDFALLVIDVNEGIMQQTREHIDILTLLGLKDFIIVLSKVDGVDPDLLEIVKEDIHEQFQGTVLEEAPIVETDAVTGYGIEELKALITEKCEHLENNDLDLPARMNVDRAFSVKGFGTVVTGTLIEGRIQVGDELTVYPSGLKTKVRTIQIHEEDQEFAQAGNRTALNLTKLSLDDISRGDVLSAGPLELSWMLDVKLKCLEDAEQSIELWDRVHLNIGTREVLARIVPLGVGAILPGEEAFVQLRLEEQLTVKKDDRFIIRSYSPVYTIGGGIVLDPNPKKHKRFNEEVIESLKIKEEGDTADILMDFMKHRAHGLTTVKEMSDYLNLPLASCQEIVGGLLDDGQLLAFGHFYMAVDRYEELANEMCDKLKQYHEKESLRRGMPVEEFRSQFNKLSAKELDTITKQLEKDGRIKVEDDIIRLADFEIQLTAEEEKIKEEILKVLQESAMAPPEVEELTHQDPTYQNVLNMLVGDQVFQLDRYTYLDRTIYDKAVDQIIAFIRKNGSISLAECRDLFQTSRKYALKLLEHLDKAGVTKRQDDVRVLKK</sequence>
<reference evidence="10 11" key="1">
    <citation type="submission" date="2019-09" db="EMBL/GenBank/DDBJ databases">
        <title>Draft genome sequence assemblies of isolates from the urinary tract.</title>
        <authorList>
            <person name="Mores C.R."/>
            <person name="Putonti C."/>
            <person name="Wolfe A.J."/>
        </authorList>
    </citation>
    <scope>NUCLEOTIDE SEQUENCE [LARGE SCALE GENOMIC DNA]</scope>
    <source>
        <strain evidence="10 11">UMB623</strain>
    </source>
</reference>
<dbReference type="Pfam" id="PF09106">
    <property type="entry name" value="WHD_2nd_SelB"/>
    <property type="match status" value="1"/>
</dbReference>
<comment type="subcellular location">
    <subcellularLocation>
        <location evidence="1">Cytoplasm</location>
    </subcellularLocation>
</comment>
<evidence type="ECO:0000256" key="5">
    <source>
        <dbReference type="ARBA" id="ARBA00022917"/>
    </source>
</evidence>
<dbReference type="InterPro" id="IPR004535">
    <property type="entry name" value="Transl_elong_SelB"/>
</dbReference>
<organism evidence="10 11">
    <name type="scientific">Aerococcus sanguinicola</name>
    <dbReference type="NCBI Taxonomy" id="119206"/>
    <lineage>
        <taxon>Bacteria</taxon>
        <taxon>Bacillati</taxon>
        <taxon>Bacillota</taxon>
        <taxon>Bacilli</taxon>
        <taxon>Lactobacillales</taxon>
        <taxon>Aerococcaceae</taxon>
        <taxon>Aerococcus</taxon>
    </lineage>
</organism>
<dbReference type="EMBL" id="VYWO01000001">
    <property type="protein sequence ID" value="KAA9302009.1"/>
    <property type="molecule type" value="Genomic_DNA"/>
</dbReference>
<dbReference type="PRINTS" id="PR00315">
    <property type="entry name" value="ELONGATNFCT"/>
</dbReference>
<dbReference type="InterPro" id="IPR005225">
    <property type="entry name" value="Small_GTP-bd"/>
</dbReference>
<evidence type="ECO:0000256" key="4">
    <source>
        <dbReference type="ARBA" id="ARBA00022741"/>
    </source>
</evidence>
<comment type="function">
    <text evidence="7">Translation factor necessary for the incorporation of selenocysteine into proteins. It probably replaces EF-Tu for the insertion of selenocysteine directed by the UGA codon. SelB binds GTP and GDP.</text>
</comment>
<keyword evidence="4" id="KW-0547">Nucleotide-binding</keyword>
<dbReference type="Proteomes" id="UP000327148">
    <property type="component" value="Unassembled WGS sequence"/>
</dbReference>
<evidence type="ECO:0000256" key="7">
    <source>
        <dbReference type="ARBA" id="ARBA00025526"/>
    </source>
</evidence>
<dbReference type="InterPro" id="IPR015190">
    <property type="entry name" value="Elong_fac_SelB-wing-hlx_typ-2"/>
</dbReference>
<dbReference type="SUPFAM" id="SSF52540">
    <property type="entry name" value="P-loop containing nucleoside triphosphate hydrolases"/>
    <property type="match status" value="1"/>
</dbReference>
<dbReference type="Gene3D" id="2.40.30.10">
    <property type="entry name" value="Translation factors"/>
    <property type="match status" value="1"/>
</dbReference>
<dbReference type="CDD" id="cd04171">
    <property type="entry name" value="SelB"/>
    <property type="match status" value="1"/>
</dbReference>
<dbReference type="GO" id="GO:0005829">
    <property type="term" value="C:cytosol"/>
    <property type="evidence" value="ECO:0007669"/>
    <property type="project" value="TreeGrafter"/>
</dbReference>
<dbReference type="Pfam" id="PF25461">
    <property type="entry name" value="Beta-barrel_SelB"/>
    <property type="match status" value="1"/>
</dbReference>
<protein>
    <recommendedName>
        <fullName evidence="2">Selenocysteine-specific elongation factor</fullName>
    </recommendedName>
    <alternativeName>
        <fullName evidence="8">SelB translation factor</fullName>
    </alternativeName>
</protein>
<dbReference type="SUPFAM" id="SSF50447">
    <property type="entry name" value="Translation proteins"/>
    <property type="match status" value="1"/>
</dbReference>
<dbReference type="Gene3D" id="1.10.10.2770">
    <property type="match status" value="1"/>
</dbReference>
<evidence type="ECO:0000256" key="3">
    <source>
        <dbReference type="ARBA" id="ARBA00022490"/>
    </source>
</evidence>
<dbReference type="CDD" id="cd15491">
    <property type="entry name" value="selB_III"/>
    <property type="match status" value="1"/>
</dbReference>
<dbReference type="NCBIfam" id="TIGR00475">
    <property type="entry name" value="selB"/>
    <property type="match status" value="1"/>
</dbReference>
<dbReference type="PANTHER" id="PTHR43721:SF22">
    <property type="entry name" value="ELONGATION FACTOR TU, MITOCHONDRIAL"/>
    <property type="match status" value="1"/>
</dbReference>
<dbReference type="InterPro" id="IPR004161">
    <property type="entry name" value="EFTu-like_2"/>
</dbReference>
<dbReference type="InterPro" id="IPR050055">
    <property type="entry name" value="EF-Tu_GTPase"/>
</dbReference>
<dbReference type="CDD" id="cd03696">
    <property type="entry name" value="SelB_II"/>
    <property type="match status" value="1"/>
</dbReference>
<keyword evidence="3" id="KW-0963">Cytoplasm</keyword>
<dbReference type="PROSITE" id="PS51722">
    <property type="entry name" value="G_TR_2"/>
    <property type="match status" value="1"/>
</dbReference>
<evidence type="ECO:0000259" key="9">
    <source>
        <dbReference type="PROSITE" id="PS51722"/>
    </source>
</evidence>
<dbReference type="InterPro" id="IPR036388">
    <property type="entry name" value="WH-like_DNA-bd_sf"/>
</dbReference>
<dbReference type="InterPro" id="IPR009001">
    <property type="entry name" value="Transl_elong_EF1A/Init_IF2_C"/>
</dbReference>
<name>A0A5N1GP19_9LACT</name>
<dbReference type="RefSeq" id="WP_070431731.1">
    <property type="nucleotide sequence ID" value="NZ_VYWO01000001.1"/>
</dbReference>
<dbReference type="GO" id="GO:0003924">
    <property type="term" value="F:GTPase activity"/>
    <property type="evidence" value="ECO:0007669"/>
    <property type="project" value="InterPro"/>
</dbReference>
<keyword evidence="6" id="KW-0342">GTP-binding</keyword>
<keyword evidence="10" id="KW-0251">Elongation factor</keyword>
<evidence type="ECO:0000256" key="1">
    <source>
        <dbReference type="ARBA" id="ARBA00004496"/>
    </source>
</evidence>
<dbReference type="NCBIfam" id="TIGR00231">
    <property type="entry name" value="small_GTP"/>
    <property type="match status" value="1"/>
</dbReference>
<dbReference type="Pfam" id="PF09107">
    <property type="entry name" value="WHD_3rd_SelB"/>
    <property type="match status" value="1"/>
</dbReference>
<feature type="domain" description="Tr-type G" evidence="9">
    <location>
        <begin position="1"/>
        <end position="172"/>
    </location>
</feature>
<evidence type="ECO:0000256" key="2">
    <source>
        <dbReference type="ARBA" id="ARBA00015953"/>
    </source>
</evidence>
<evidence type="ECO:0000313" key="11">
    <source>
        <dbReference type="Proteomes" id="UP000327148"/>
    </source>
</evidence>
<dbReference type="AlphaFoldDB" id="A0A5N1GP19"/>
<dbReference type="Pfam" id="PF03144">
    <property type="entry name" value="GTP_EFTU_D2"/>
    <property type="match status" value="1"/>
</dbReference>
<dbReference type="InterPro" id="IPR009000">
    <property type="entry name" value="Transl_B-barrel_sf"/>
</dbReference>
<evidence type="ECO:0000256" key="8">
    <source>
        <dbReference type="ARBA" id="ARBA00031615"/>
    </source>
</evidence>
<dbReference type="GO" id="GO:0003746">
    <property type="term" value="F:translation elongation factor activity"/>
    <property type="evidence" value="ECO:0007669"/>
    <property type="project" value="UniProtKB-KW"/>
</dbReference>
<evidence type="ECO:0000313" key="10">
    <source>
        <dbReference type="EMBL" id="KAA9302009.1"/>
    </source>
</evidence>
<proteinExistence type="predicted"/>
<dbReference type="GO" id="GO:0005525">
    <property type="term" value="F:GTP binding"/>
    <property type="evidence" value="ECO:0007669"/>
    <property type="project" value="UniProtKB-KW"/>
</dbReference>
<dbReference type="Gene3D" id="3.40.50.300">
    <property type="entry name" value="P-loop containing nucleotide triphosphate hydrolases"/>
    <property type="match status" value="1"/>
</dbReference>
<dbReference type="InterPro" id="IPR000795">
    <property type="entry name" value="T_Tr_GTP-bd_dom"/>
</dbReference>
<dbReference type="Pfam" id="PF00009">
    <property type="entry name" value="GTP_EFTU"/>
    <property type="match status" value="1"/>
</dbReference>
<dbReference type="InterPro" id="IPR057335">
    <property type="entry name" value="Beta-barrel_SelB"/>
</dbReference>